<sequence>MKALFKNWLIAQNSYFINEFGIDCILSKVNSNLKVINSNKEETEILAILLGTFFQTITVFEA</sequence>
<organism evidence="1 2">
    <name type="scientific">Rodentibacter pneumotropicus</name>
    <dbReference type="NCBI Taxonomy" id="758"/>
    <lineage>
        <taxon>Bacteria</taxon>
        <taxon>Pseudomonadati</taxon>
        <taxon>Pseudomonadota</taxon>
        <taxon>Gammaproteobacteria</taxon>
        <taxon>Pasteurellales</taxon>
        <taxon>Pasteurellaceae</taxon>
        <taxon>Rodentibacter</taxon>
    </lineage>
</organism>
<dbReference type="RefSeq" id="WP_136125664.1">
    <property type="nucleotide sequence ID" value="NZ_CAJUGY010000029.1"/>
</dbReference>
<protein>
    <submittedName>
        <fullName evidence="1">Uncharacterized protein</fullName>
    </submittedName>
</protein>
<dbReference type="EMBL" id="QXNG01000061">
    <property type="protein sequence ID" value="THA14886.1"/>
    <property type="molecule type" value="Genomic_DNA"/>
</dbReference>
<accession>A0A4V3SSF4</accession>
<proteinExistence type="predicted"/>
<dbReference type="AlphaFoldDB" id="A0A4V3SSF4"/>
<reference evidence="1 2" key="1">
    <citation type="journal article" date="2019" name="Vet. Microbiol.">
        <title>Development of multi locus sequence typing (MLST) of Rodentibacter pneumotropicus.</title>
        <authorList>
            <person name="Adhikary S."/>
            <person name="Bisgaard M."/>
            <person name="Boot R."/>
            <person name="Benga L."/>
            <person name="Nicklas W."/>
            <person name="Christensen H."/>
        </authorList>
    </citation>
    <scope>NUCLEOTIDE SEQUENCE [LARGE SCALE GENOMIC DNA]</scope>
    <source>
        <strain evidence="1 2">1596_07</strain>
    </source>
</reference>
<dbReference type="Proteomes" id="UP000310576">
    <property type="component" value="Unassembled WGS sequence"/>
</dbReference>
<evidence type="ECO:0000313" key="2">
    <source>
        <dbReference type="Proteomes" id="UP000310576"/>
    </source>
</evidence>
<evidence type="ECO:0000313" key="1">
    <source>
        <dbReference type="EMBL" id="THA14886.1"/>
    </source>
</evidence>
<gene>
    <name evidence="1" type="ORF">D3M76_06550</name>
</gene>
<name>A0A4V3SSF4_9PAST</name>
<comment type="caution">
    <text evidence="1">The sequence shown here is derived from an EMBL/GenBank/DDBJ whole genome shotgun (WGS) entry which is preliminary data.</text>
</comment>